<reference evidence="1 2" key="1">
    <citation type="journal article" date="2010" name="PLoS Genet.">
        <title>Analysis of the Legionella longbeachae genome and transcriptome uncovers unique strategies to cause Legionnaires' disease.</title>
        <authorList>
            <person name="Cazalet C."/>
            <person name="Gomez-Valero L."/>
            <person name="Rusniok C."/>
            <person name="Lomma M."/>
            <person name="Dervins-Ravault D."/>
            <person name="Newton H."/>
            <person name="Sansom F."/>
            <person name="Jarraud S."/>
            <person name="Zidane N."/>
            <person name="Ma L."/>
            <person name="Bouchier C."/>
            <person name="Etienne J."/>
            <person name="Hartland E."/>
            <person name="Buchrieser C."/>
        </authorList>
    </citation>
    <scope>NUCLEOTIDE SEQUENCE [LARGE SCALE GENOMIC DNA]</scope>
    <source>
        <strain evidence="1 2">NSW150</strain>
    </source>
</reference>
<evidence type="ECO:0000313" key="1">
    <source>
        <dbReference type="EMBL" id="CBJ11249.1"/>
    </source>
</evidence>
<dbReference type="HOGENOM" id="CLU_2700212_0_0_6"/>
<name>D3HQS9_LEGLN</name>
<gene>
    <name evidence="1" type="ordered locus">LLO_0902</name>
</gene>
<sequence length="73" mass="8389">MLLHLAFHQFNAIHKGRLKIVAKSLAVACHALFYKPLLKKTDVTPVPISHPKAKLGIRSSHNRMHDYLLYIIY</sequence>
<evidence type="ECO:0000313" key="2">
    <source>
        <dbReference type="Proteomes" id="UP000001060"/>
    </source>
</evidence>
<dbReference type="AlphaFoldDB" id="D3HQS9"/>
<accession>D3HQS9</accession>
<dbReference type="Proteomes" id="UP000001060">
    <property type="component" value="Chromosome"/>
</dbReference>
<organism evidence="1 2">
    <name type="scientific">Legionella longbeachae serogroup 1 (strain NSW150)</name>
    <dbReference type="NCBI Taxonomy" id="661367"/>
    <lineage>
        <taxon>Bacteria</taxon>
        <taxon>Pseudomonadati</taxon>
        <taxon>Pseudomonadota</taxon>
        <taxon>Gammaproteobacteria</taxon>
        <taxon>Legionellales</taxon>
        <taxon>Legionellaceae</taxon>
        <taxon>Legionella</taxon>
    </lineage>
</organism>
<keyword evidence="2" id="KW-1185">Reference proteome</keyword>
<dbReference type="EMBL" id="FN650140">
    <property type="protein sequence ID" value="CBJ11249.1"/>
    <property type="molecule type" value="Genomic_DNA"/>
</dbReference>
<proteinExistence type="predicted"/>
<protein>
    <submittedName>
        <fullName evidence="1">Uncharacterized protein</fullName>
    </submittedName>
</protein>
<dbReference type="KEGG" id="llo:LLO_0902"/>